<accession>A0A0G0WFZ0</accession>
<sequence>MHQSVLAGEDFHHGAEVQDAADLAGENIADLNFAGQPLDDGDGFLGGFHLGHPGSEAADIGSAGADGPGHLVQDKHTAFPGL</sequence>
<feature type="compositionally biased region" description="Basic and acidic residues" evidence="1">
    <location>
        <begin position="72"/>
        <end position="82"/>
    </location>
</feature>
<evidence type="ECO:0000256" key="1">
    <source>
        <dbReference type="SAM" id="MobiDB-lite"/>
    </source>
</evidence>
<reference evidence="2 3" key="1">
    <citation type="journal article" date="2015" name="Nature">
        <title>rRNA introns, odd ribosomes, and small enigmatic genomes across a large radiation of phyla.</title>
        <authorList>
            <person name="Brown C.T."/>
            <person name="Hug L.A."/>
            <person name="Thomas B.C."/>
            <person name="Sharon I."/>
            <person name="Castelle C.J."/>
            <person name="Singh A."/>
            <person name="Wilkins M.J."/>
            <person name="Williams K.H."/>
            <person name="Banfield J.F."/>
        </authorList>
    </citation>
    <scope>NUCLEOTIDE SEQUENCE [LARGE SCALE GENOMIC DNA]</scope>
</reference>
<feature type="region of interest" description="Disordered" evidence="1">
    <location>
        <begin position="55"/>
        <end position="82"/>
    </location>
</feature>
<gene>
    <name evidence="2" type="ORF">UU16_C0005G0024</name>
</gene>
<proteinExistence type="predicted"/>
<dbReference type="AlphaFoldDB" id="A0A0G0WFZ0"/>
<dbReference type="EMBL" id="LBZO01000005">
    <property type="protein sequence ID" value="KKR74137.1"/>
    <property type="molecule type" value="Genomic_DNA"/>
</dbReference>
<dbReference type="Proteomes" id="UP000034013">
    <property type="component" value="Unassembled WGS sequence"/>
</dbReference>
<protein>
    <submittedName>
        <fullName evidence="2">Uncharacterized protein</fullName>
    </submittedName>
</protein>
<evidence type="ECO:0000313" key="2">
    <source>
        <dbReference type="EMBL" id="KKR74137.1"/>
    </source>
</evidence>
<comment type="caution">
    <text evidence="2">The sequence shown here is derived from an EMBL/GenBank/DDBJ whole genome shotgun (WGS) entry which is preliminary data.</text>
</comment>
<evidence type="ECO:0000313" key="3">
    <source>
        <dbReference type="Proteomes" id="UP000034013"/>
    </source>
</evidence>
<name>A0A0G0WFZ0_9BACT</name>
<organism evidence="2 3">
    <name type="scientific">Candidatus Woesebacteria bacterium GW2011_GWA2_40_7</name>
    <dbReference type="NCBI Taxonomy" id="1618562"/>
    <lineage>
        <taxon>Bacteria</taxon>
        <taxon>Candidatus Woeseibacteriota</taxon>
    </lineage>
</organism>